<name>A0ABQ5R1H6_9ACTN</name>
<dbReference type="SUPFAM" id="SSF52540">
    <property type="entry name" value="P-loop containing nucleoside triphosphate hydrolases"/>
    <property type="match status" value="1"/>
</dbReference>
<dbReference type="InterPro" id="IPR003661">
    <property type="entry name" value="HisK_dim/P_dom"/>
</dbReference>
<proteinExistence type="predicted"/>
<dbReference type="Pfam" id="PF20703">
    <property type="entry name" value="nSTAND1"/>
    <property type="match status" value="1"/>
</dbReference>
<dbReference type="InterPro" id="IPR001789">
    <property type="entry name" value="Sig_transdc_resp-reg_receiver"/>
</dbReference>
<dbReference type="PANTHER" id="PTHR43047">
    <property type="entry name" value="TWO-COMPONENT HISTIDINE PROTEIN KINASE"/>
    <property type="match status" value="1"/>
</dbReference>
<feature type="modified residue" description="4-aspartylphosphate" evidence="8">
    <location>
        <position position="1006"/>
    </location>
</feature>
<dbReference type="Gene3D" id="3.30.565.10">
    <property type="entry name" value="Histidine kinase-like ATPase, C-terminal domain"/>
    <property type="match status" value="1"/>
</dbReference>
<dbReference type="InterPro" id="IPR005467">
    <property type="entry name" value="His_kinase_dom"/>
</dbReference>
<dbReference type="SUPFAM" id="SSF50494">
    <property type="entry name" value="Trypsin-like serine proteases"/>
    <property type="match status" value="1"/>
</dbReference>
<evidence type="ECO:0000256" key="2">
    <source>
        <dbReference type="ARBA" id="ARBA00004236"/>
    </source>
</evidence>
<evidence type="ECO:0000313" key="12">
    <source>
        <dbReference type="EMBL" id="GLI00250.1"/>
    </source>
</evidence>
<dbReference type="CDD" id="cd16922">
    <property type="entry name" value="HATPase_EvgS-ArcB-TorS-like"/>
    <property type="match status" value="1"/>
</dbReference>
<dbReference type="SMART" id="SM00387">
    <property type="entry name" value="HATPase_c"/>
    <property type="match status" value="1"/>
</dbReference>
<sequence length="1085" mass="117699">MPATPREGFVVRILAGTSEASAGLGFVVGERHIITCAHVVNVALSRDKGSAERPPEDARLHIDFPLLGDMEGAPLRRCKIVAWEAPPAEGRAGLDLAGLTLVGAEGLPVGAGPARLLDVDDRYAEQVSVFGFPGDPPRRQNGGWSSCTLRGVVGNGLLQLDMSDESALRAQPGYSGTPVVVADERGDAVIGMFAVAGRAANVRDSYAVRLAQLAPAWPQILARRIPPRCPYRGLHAFTTVDADAGLFVGREDEVGRLRRMTQRQPFVLVVGSSGVGKSSVVGAGLVPALARDGWAVAWMRPGNSPFDSLARALLDLERSSGGYSLKDLNETAERLRREGPWRIANQLSLLLNKRVALVIDQLEETLAVENTVQGVDFLDKVLPTAAPDSGDGAVRVISTLRVDFLPALIEVPEFGSRLQDRQLNLSPLGVPAMTRVIKEPAALHGVHYAPGLAETIAQEASHGRGGLPLLEFALTELWEFQQDRRLSFDNYHMVGGVAGTLNRHAERVYHDLTETVDPARIRRVLLAMVRTRGGAGQAVRATARKEYLGTDWTIAEQLAHPAHRLVVLGPDGPGTAEIAHEALIREWSRLSQWVNEDAAFQRWLAIMEERALDGDLLSDARVAEAQRWLTERAGDVPETVAGLVARSRSAMRQRIAELESARLRAEAALGESQQLTARLEQANQDLVEESRYKSEFMANMSHELRTPLNSLLILARLLADNLEQNLTEKQIEFARTIHSAGSDLLALINDILDLARIEAGRMNIESDEVGLDRVRSYIEQAFGPLAREKGLDLRIDVADNLPASIVTDEHRLQQILRNLLSNAIKFTDAGSVSLGISWAARHPGMVTFVVKDTGIGISQDKLEMIFEPFRQADGTTTRQYGGTGLGLSISRQLADLMGGSITVSSTPARGSTFTLRLPAGVRPSTDFIARTADDATAGTGPLGVDPDVLQRLAGVNVLVVDDDVRNVFALTSALELLGMHVLYSDNGADGTRLLKEHPEIDIVLMDAMMPGQDGYETTRQIRQDQRFQHLPVIFFTAQAMPGDRERALGAGGNDHLTKPAEPSDLCALMAQYLDHAGQTADLRAD</sequence>
<dbReference type="InterPro" id="IPR036097">
    <property type="entry name" value="HisK_dim/P_sf"/>
</dbReference>
<evidence type="ECO:0000256" key="7">
    <source>
        <dbReference type="ARBA" id="ARBA00023012"/>
    </source>
</evidence>
<comment type="subcellular location">
    <subcellularLocation>
        <location evidence="2">Cell membrane</location>
    </subcellularLocation>
</comment>
<feature type="coiled-coil region" evidence="9">
    <location>
        <begin position="648"/>
        <end position="685"/>
    </location>
</feature>
<keyword evidence="13" id="KW-1185">Reference proteome</keyword>
<dbReference type="SUPFAM" id="SSF52172">
    <property type="entry name" value="CheY-like"/>
    <property type="match status" value="1"/>
</dbReference>
<dbReference type="SUPFAM" id="SSF47384">
    <property type="entry name" value="Homodimeric domain of signal transducing histidine kinase"/>
    <property type="match status" value="1"/>
</dbReference>
<evidence type="ECO:0000256" key="9">
    <source>
        <dbReference type="SAM" id="Coils"/>
    </source>
</evidence>
<evidence type="ECO:0000256" key="8">
    <source>
        <dbReference type="PROSITE-ProRule" id="PRU00169"/>
    </source>
</evidence>
<feature type="domain" description="Histidine kinase" evidence="10">
    <location>
        <begin position="699"/>
        <end position="921"/>
    </location>
</feature>
<evidence type="ECO:0000256" key="1">
    <source>
        <dbReference type="ARBA" id="ARBA00000085"/>
    </source>
</evidence>
<dbReference type="Gene3D" id="1.10.287.130">
    <property type="match status" value="1"/>
</dbReference>
<comment type="catalytic activity">
    <reaction evidence="1">
        <text>ATP + protein L-histidine = ADP + protein N-phospho-L-histidine.</text>
        <dbReference type="EC" id="2.7.13.3"/>
    </reaction>
</comment>
<dbReference type="Pfam" id="PF00072">
    <property type="entry name" value="Response_reg"/>
    <property type="match status" value="1"/>
</dbReference>
<dbReference type="Gene3D" id="3.40.50.2300">
    <property type="match status" value="1"/>
</dbReference>
<feature type="domain" description="Response regulatory" evidence="11">
    <location>
        <begin position="956"/>
        <end position="1073"/>
    </location>
</feature>
<dbReference type="SUPFAM" id="SSF55874">
    <property type="entry name" value="ATPase domain of HSP90 chaperone/DNA topoisomerase II/histidine kinase"/>
    <property type="match status" value="1"/>
</dbReference>
<dbReference type="Pfam" id="PF00512">
    <property type="entry name" value="HisKA"/>
    <property type="match status" value="1"/>
</dbReference>
<dbReference type="EC" id="2.7.13.3" evidence="3"/>
<evidence type="ECO:0000256" key="4">
    <source>
        <dbReference type="ARBA" id="ARBA00022553"/>
    </source>
</evidence>
<evidence type="ECO:0000259" key="10">
    <source>
        <dbReference type="PROSITE" id="PS50109"/>
    </source>
</evidence>
<keyword evidence="9" id="KW-0175">Coiled coil</keyword>
<keyword evidence="4 8" id="KW-0597">Phosphoprotein</keyword>
<dbReference type="Pfam" id="PF13365">
    <property type="entry name" value="Trypsin_2"/>
    <property type="match status" value="1"/>
</dbReference>
<dbReference type="EMBL" id="BSDI01000031">
    <property type="protein sequence ID" value="GLI00250.1"/>
    <property type="molecule type" value="Genomic_DNA"/>
</dbReference>
<dbReference type="PROSITE" id="PS50110">
    <property type="entry name" value="RESPONSE_REGULATORY"/>
    <property type="match status" value="1"/>
</dbReference>
<keyword evidence="6" id="KW-0418">Kinase</keyword>
<dbReference type="Proteomes" id="UP001144280">
    <property type="component" value="Unassembled WGS sequence"/>
</dbReference>
<dbReference type="PRINTS" id="PR00344">
    <property type="entry name" value="BCTRLSENSOR"/>
</dbReference>
<reference evidence="12" key="1">
    <citation type="submission" date="2022-12" db="EMBL/GenBank/DDBJ databases">
        <title>New Phytohabitans aurantiacus sp. RD004123 nov., an actinomycete isolated from soil.</title>
        <authorList>
            <person name="Triningsih D.W."/>
            <person name="Harunari E."/>
            <person name="Igarashi Y."/>
        </authorList>
    </citation>
    <scope>NUCLEOTIDE SEQUENCE</scope>
    <source>
        <strain evidence="12">RD004123</strain>
    </source>
</reference>
<dbReference type="SMART" id="SM00388">
    <property type="entry name" value="HisKA"/>
    <property type="match status" value="1"/>
</dbReference>
<dbReference type="InterPro" id="IPR004358">
    <property type="entry name" value="Sig_transdc_His_kin-like_C"/>
</dbReference>
<keyword evidence="5" id="KW-0808">Transferase</keyword>
<gene>
    <name evidence="12" type="ORF">Pa4123_55260</name>
</gene>
<dbReference type="CDD" id="cd00082">
    <property type="entry name" value="HisKA"/>
    <property type="match status" value="1"/>
</dbReference>
<dbReference type="SMART" id="SM00448">
    <property type="entry name" value="REC"/>
    <property type="match status" value="1"/>
</dbReference>
<dbReference type="InterPro" id="IPR011006">
    <property type="entry name" value="CheY-like_superfamily"/>
</dbReference>
<accession>A0ABQ5R1H6</accession>
<dbReference type="InterPro" id="IPR036890">
    <property type="entry name" value="HATPase_C_sf"/>
</dbReference>
<keyword evidence="7" id="KW-0902">Two-component regulatory system</keyword>
<protein>
    <recommendedName>
        <fullName evidence="3">histidine kinase</fullName>
        <ecNumber evidence="3">2.7.13.3</ecNumber>
    </recommendedName>
</protein>
<dbReference type="Gene3D" id="3.40.50.300">
    <property type="entry name" value="P-loop containing nucleotide triphosphate hydrolases"/>
    <property type="match status" value="1"/>
</dbReference>
<dbReference type="InterPro" id="IPR003594">
    <property type="entry name" value="HATPase_dom"/>
</dbReference>
<dbReference type="InterPro" id="IPR009003">
    <property type="entry name" value="Peptidase_S1_PA"/>
</dbReference>
<dbReference type="PROSITE" id="PS50109">
    <property type="entry name" value="HIS_KIN"/>
    <property type="match status" value="1"/>
</dbReference>
<organism evidence="12 13">
    <name type="scientific">Phytohabitans aurantiacus</name>
    <dbReference type="NCBI Taxonomy" id="3016789"/>
    <lineage>
        <taxon>Bacteria</taxon>
        <taxon>Bacillati</taxon>
        <taxon>Actinomycetota</taxon>
        <taxon>Actinomycetes</taxon>
        <taxon>Micromonosporales</taxon>
        <taxon>Micromonosporaceae</taxon>
    </lineage>
</organism>
<dbReference type="InterPro" id="IPR049052">
    <property type="entry name" value="nSTAND1"/>
</dbReference>
<evidence type="ECO:0000259" key="11">
    <source>
        <dbReference type="PROSITE" id="PS50110"/>
    </source>
</evidence>
<dbReference type="RefSeq" id="WP_281900435.1">
    <property type="nucleotide sequence ID" value="NZ_BSDI01000031.1"/>
</dbReference>
<evidence type="ECO:0000256" key="3">
    <source>
        <dbReference type="ARBA" id="ARBA00012438"/>
    </source>
</evidence>
<evidence type="ECO:0000313" key="13">
    <source>
        <dbReference type="Proteomes" id="UP001144280"/>
    </source>
</evidence>
<evidence type="ECO:0000256" key="6">
    <source>
        <dbReference type="ARBA" id="ARBA00022777"/>
    </source>
</evidence>
<evidence type="ECO:0000256" key="5">
    <source>
        <dbReference type="ARBA" id="ARBA00022679"/>
    </source>
</evidence>
<dbReference type="Pfam" id="PF02518">
    <property type="entry name" value="HATPase_c"/>
    <property type="match status" value="1"/>
</dbReference>
<dbReference type="CDD" id="cd17546">
    <property type="entry name" value="REC_hyHK_CKI1_RcsC-like"/>
    <property type="match status" value="1"/>
</dbReference>
<comment type="caution">
    <text evidence="12">The sequence shown here is derived from an EMBL/GenBank/DDBJ whole genome shotgun (WGS) entry which is preliminary data.</text>
</comment>
<dbReference type="InterPro" id="IPR027417">
    <property type="entry name" value="P-loop_NTPase"/>
</dbReference>
<dbReference type="PANTHER" id="PTHR43047:SF72">
    <property type="entry name" value="OSMOSENSING HISTIDINE PROTEIN KINASE SLN1"/>
    <property type="match status" value="1"/>
</dbReference>